<accession>A0A9P0DIR9</accession>
<proteinExistence type="inferred from homology"/>
<comment type="subcellular location">
    <subcellularLocation>
        <location evidence="3">Endoplasmic reticulum membrane</location>
        <topology evidence="3">Peripheral membrane protein</topology>
    </subcellularLocation>
    <subcellularLocation>
        <location evidence="2">Microsome membrane</location>
        <topology evidence="2">Peripheral membrane protein</topology>
    </subcellularLocation>
</comment>
<keyword evidence="11 14" id="KW-0503">Monooxygenase</keyword>
<evidence type="ECO:0000313" key="16">
    <source>
        <dbReference type="Proteomes" id="UP001152799"/>
    </source>
</evidence>
<evidence type="ECO:0000313" key="15">
    <source>
        <dbReference type="EMBL" id="CAH1130381.1"/>
    </source>
</evidence>
<evidence type="ECO:0000256" key="9">
    <source>
        <dbReference type="ARBA" id="ARBA00023002"/>
    </source>
</evidence>
<keyword evidence="12" id="KW-0472">Membrane</keyword>
<dbReference type="PROSITE" id="PS00086">
    <property type="entry name" value="CYTOCHROME_P450"/>
    <property type="match status" value="1"/>
</dbReference>
<name>A0A9P0DIR9_9CUCU</name>
<dbReference type="InterPro" id="IPR001128">
    <property type="entry name" value="Cyt_P450"/>
</dbReference>
<dbReference type="PANTHER" id="PTHR24292">
    <property type="entry name" value="CYTOCHROME P450"/>
    <property type="match status" value="1"/>
</dbReference>
<keyword evidence="10 13" id="KW-0408">Iron</keyword>
<evidence type="ECO:0000256" key="7">
    <source>
        <dbReference type="ARBA" id="ARBA00022824"/>
    </source>
</evidence>
<dbReference type="EMBL" id="OU892280">
    <property type="protein sequence ID" value="CAH1130381.1"/>
    <property type="molecule type" value="Genomic_DNA"/>
</dbReference>
<dbReference type="InterPro" id="IPR002401">
    <property type="entry name" value="Cyt_P450_E_grp-I"/>
</dbReference>
<dbReference type="OrthoDB" id="2789670at2759"/>
<dbReference type="Proteomes" id="UP001152799">
    <property type="component" value="Chromosome 4"/>
</dbReference>
<dbReference type="GO" id="GO:0005506">
    <property type="term" value="F:iron ion binding"/>
    <property type="evidence" value="ECO:0007669"/>
    <property type="project" value="InterPro"/>
</dbReference>
<keyword evidence="5 13" id="KW-0349">Heme</keyword>
<dbReference type="GO" id="GO:0005789">
    <property type="term" value="C:endoplasmic reticulum membrane"/>
    <property type="evidence" value="ECO:0007669"/>
    <property type="project" value="UniProtKB-SubCell"/>
</dbReference>
<evidence type="ECO:0000256" key="14">
    <source>
        <dbReference type="RuleBase" id="RU000461"/>
    </source>
</evidence>
<evidence type="ECO:0000256" key="8">
    <source>
        <dbReference type="ARBA" id="ARBA00022848"/>
    </source>
</evidence>
<sequence>MRTLLTGTFTTSKMKQIFEIVNETAENFVDYFKNKNECFIEIEMKDTFTRFANDVIATTAFGLKVDSLKEPNNKFFLMGQKVTNFGKLITSLKFVVFFTAPNLYKFFRISIFARDLTEYFKNIIYETIQLREKKGIVRQDVINLLLEAKRGIKPEKQDTDEDNQRLLSNDDITSQAIIFFIAGFETISTTLGFATYELAVNKEIQEKLRVEIIETHKTNNCKLSYYSLLKMTYMDMVFSEVLRKWPPVITVDRVCTKPYTIEPARPNEKPVHLKVGDVLWLPMYPLQRDPRYYPNPEKFDPERFSSENKDKIQPYTYIPFGSGPRNCIGSRFAFLEAKAAIYNLLLNFEIVPTKRTQIPLKLAARSPLPKAERGHWLALKRL</sequence>
<keyword evidence="9 14" id="KW-0560">Oxidoreductase</keyword>
<comment type="similarity">
    <text evidence="4 14">Belongs to the cytochrome P450 family.</text>
</comment>
<dbReference type="PRINTS" id="PR00385">
    <property type="entry name" value="P450"/>
</dbReference>
<dbReference type="InterPro" id="IPR017972">
    <property type="entry name" value="Cyt_P450_CS"/>
</dbReference>
<dbReference type="FunFam" id="1.10.630.10:FF:000182">
    <property type="entry name" value="Cytochrome P450 3A4"/>
    <property type="match status" value="1"/>
</dbReference>
<dbReference type="GO" id="GO:0016705">
    <property type="term" value="F:oxidoreductase activity, acting on paired donors, with incorporation or reduction of molecular oxygen"/>
    <property type="evidence" value="ECO:0007669"/>
    <property type="project" value="InterPro"/>
</dbReference>
<evidence type="ECO:0000256" key="1">
    <source>
        <dbReference type="ARBA" id="ARBA00001971"/>
    </source>
</evidence>
<evidence type="ECO:0000256" key="10">
    <source>
        <dbReference type="ARBA" id="ARBA00023004"/>
    </source>
</evidence>
<dbReference type="Gene3D" id="1.10.630.10">
    <property type="entry name" value="Cytochrome P450"/>
    <property type="match status" value="1"/>
</dbReference>
<evidence type="ECO:0000256" key="2">
    <source>
        <dbReference type="ARBA" id="ARBA00004174"/>
    </source>
</evidence>
<evidence type="ECO:0000256" key="3">
    <source>
        <dbReference type="ARBA" id="ARBA00004406"/>
    </source>
</evidence>
<dbReference type="CDD" id="cd11056">
    <property type="entry name" value="CYP6-like"/>
    <property type="match status" value="1"/>
</dbReference>
<dbReference type="GO" id="GO:0004497">
    <property type="term" value="F:monooxygenase activity"/>
    <property type="evidence" value="ECO:0007669"/>
    <property type="project" value="UniProtKB-KW"/>
</dbReference>
<dbReference type="PRINTS" id="PR00463">
    <property type="entry name" value="EP450I"/>
</dbReference>
<comment type="cofactor">
    <cofactor evidence="1 13">
        <name>heme</name>
        <dbReference type="ChEBI" id="CHEBI:30413"/>
    </cofactor>
</comment>
<protein>
    <recommendedName>
        <fullName evidence="17">Cytochrome P450</fullName>
    </recommendedName>
</protein>
<organism evidence="15 16">
    <name type="scientific">Ceutorhynchus assimilis</name>
    <name type="common">cabbage seed weevil</name>
    <dbReference type="NCBI Taxonomy" id="467358"/>
    <lineage>
        <taxon>Eukaryota</taxon>
        <taxon>Metazoa</taxon>
        <taxon>Ecdysozoa</taxon>
        <taxon>Arthropoda</taxon>
        <taxon>Hexapoda</taxon>
        <taxon>Insecta</taxon>
        <taxon>Pterygota</taxon>
        <taxon>Neoptera</taxon>
        <taxon>Endopterygota</taxon>
        <taxon>Coleoptera</taxon>
        <taxon>Polyphaga</taxon>
        <taxon>Cucujiformia</taxon>
        <taxon>Curculionidae</taxon>
        <taxon>Ceutorhynchinae</taxon>
        <taxon>Ceutorhynchus</taxon>
    </lineage>
</organism>
<evidence type="ECO:0000256" key="11">
    <source>
        <dbReference type="ARBA" id="ARBA00023033"/>
    </source>
</evidence>
<reference evidence="15" key="1">
    <citation type="submission" date="2022-01" db="EMBL/GenBank/DDBJ databases">
        <authorList>
            <person name="King R."/>
        </authorList>
    </citation>
    <scope>NUCLEOTIDE SEQUENCE</scope>
</reference>
<dbReference type="InterPro" id="IPR036396">
    <property type="entry name" value="Cyt_P450_sf"/>
</dbReference>
<dbReference type="AlphaFoldDB" id="A0A9P0DIR9"/>
<keyword evidence="16" id="KW-1185">Reference proteome</keyword>
<evidence type="ECO:0000256" key="13">
    <source>
        <dbReference type="PIRSR" id="PIRSR602401-1"/>
    </source>
</evidence>
<gene>
    <name evidence="15" type="ORF">CEUTPL_LOCUS9008</name>
</gene>
<feature type="binding site" description="axial binding residue" evidence="13">
    <location>
        <position position="327"/>
    </location>
    <ligand>
        <name>heme</name>
        <dbReference type="ChEBI" id="CHEBI:30413"/>
    </ligand>
    <ligandPart>
        <name>Fe</name>
        <dbReference type="ChEBI" id="CHEBI:18248"/>
    </ligandPart>
</feature>
<dbReference type="Pfam" id="PF00067">
    <property type="entry name" value="p450"/>
    <property type="match status" value="1"/>
</dbReference>
<keyword evidence="7" id="KW-0256">Endoplasmic reticulum</keyword>
<dbReference type="SUPFAM" id="SSF48264">
    <property type="entry name" value="Cytochrome P450"/>
    <property type="match status" value="1"/>
</dbReference>
<evidence type="ECO:0000256" key="12">
    <source>
        <dbReference type="ARBA" id="ARBA00023136"/>
    </source>
</evidence>
<dbReference type="PANTHER" id="PTHR24292:SF54">
    <property type="entry name" value="CYP9F3-RELATED"/>
    <property type="match status" value="1"/>
</dbReference>
<evidence type="ECO:0000256" key="5">
    <source>
        <dbReference type="ARBA" id="ARBA00022617"/>
    </source>
</evidence>
<keyword evidence="8" id="KW-0492">Microsome</keyword>
<keyword evidence="6 13" id="KW-0479">Metal-binding</keyword>
<evidence type="ECO:0000256" key="4">
    <source>
        <dbReference type="ARBA" id="ARBA00010617"/>
    </source>
</evidence>
<dbReference type="GO" id="GO:0020037">
    <property type="term" value="F:heme binding"/>
    <property type="evidence" value="ECO:0007669"/>
    <property type="project" value="InterPro"/>
</dbReference>
<evidence type="ECO:0000256" key="6">
    <source>
        <dbReference type="ARBA" id="ARBA00022723"/>
    </source>
</evidence>
<dbReference type="InterPro" id="IPR050476">
    <property type="entry name" value="Insect_CytP450_Detox"/>
</dbReference>
<evidence type="ECO:0008006" key="17">
    <source>
        <dbReference type="Google" id="ProtNLM"/>
    </source>
</evidence>